<evidence type="ECO:0000256" key="2">
    <source>
        <dbReference type="ARBA" id="ARBA00022475"/>
    </source>
</evidence>
<evidence type="ECO:0000313" key="10">
    <source>
        <dbReference type="EMBL" id="RCG29601.1"/>
    </source>
</evidence>
<evidence type="ECO:0000256" key="4">
    <source>
        <dbReference type="ARBA" id="ARBA00022960"/>
    </source>
</evidence>
<feature type="transmembrane region" description="Helical" evidence="9">
    <location>
        <begin position="6"/>
        <end position="26"/>
    </location>
</feature>
<sequence length="627" mass="61526">MIKRAGQGVAAAAVVIGVVTILARVVGFGKQLVLARTVGTNCLSTAYFTANQVPNIVFEIVVGGALAGMVVPVIAGASSGGGQGAARTPEARAEAGRIASALLTWVLLLLVPLALLTALAAGPVMGLFAGNVPGCDDGAALTAVATRMLVVFAPQIPLYGLAVVLYGVLQAHRRFVGPAVAPLVSSLVVIAAYLAYVPLAGNAGTDLSKLPLPAELALSAGTTLGVLALVVTVIGPASRLGLPLRPTLRFPEGVAAQVRRLALAGLSALVAQQVAMAMVVWLANRQVGGGALPGYNYAWAIYQVPYAVLAVPIATSAFPALSARAGDPEGFAALSARTTRAVLLVSGLAAGALAAVAAPVASVFVEGMGGEVAPAELAGAIALFAPGLVGYGLLAHLSRVLYASGGGRAAAAGTVAGWVVVMVAQTVFALAFPPEWKLGGLALGSAVGMTTGGALLVAAVARARGGRALAGVPRAALAAVLGGGAGFLAGERVAAVVVVHGPVANVGVAVLAGGVAVAVALAVAAVVDRRDLASLVVRGRGRGDGPARATPPDEPPPGSGPEEVAGEPLRGTGPVRAGEAAGGGANGETGAETGADTREGSSSRVVRRGADSRAGDGRGRERGDGHG</sequence>
<keyword evidence="3 9" id="KW-0812">Transmembrane</keyword>
<feature type="transmembrane region" description="Helical" evidence="9">
    <location>
        <begin position="475"/>
        <end position="500"/>
    </location>
</feature>
<feature type="transmembrane region" description="Helical" evidence="9">
    <location>
        <begin position="342"/>
        <end position="365"/>
    </location>
</feature>
<dbReference type="GO" id="GO:0009252">
    <property type="term" value="P:peptidoglycan biosynthetic process"/>
    <property type="evidence" value="ECO:0007669"/>
    <property type="project" value="UniProtKB-KW"/>
</dbReference>
<evidence type="ECO:0000256" key="3">
    <source>
        <dbReference type="ARBA" id="ARBA00022692"/>
    </source>
</evidence>
<dbReference type="Pfam" id="PF03023">
    <property type="entry name" value="MurJ"/>
    <property type="match status" value="1"/>
</dbReference>
<dbReference type="InterPro" id="IPR051050">
    <property type="entry name" value="Lipid_II_flippase_MurJ/MviN"/>
</dbReference>
<feature type="transmembrane region" description="Helical" evidence="9">
    <location>
        <begin position="261"/>
        <end position="283"/>
    </location>
</feature>
<dbReference type="GO" id="GO:0008360">
    <property type="term" value="P:regulation of cell shape"/>
    <property type="evidence" value="ECO:0007669"/>
    <property type="project" value="UniProtKB-KW"/>
</dbReference>
<feature type="transmembrane region" description="Helical" evidence="9">
    <location>
        <begin position="216"/>
        <end position="240"/>
    </location>
</feature>
<comment type="subcellular location">
    <subcellularLocation>
        <location evidence="1">Cell membrane</location>
        <topology evidence="1">Multi-pass membrane protein</topology>
    </subcellularLocation>
</comment>
<feature type="transmembrane region" description="Helical" evidence="9">
    <location>
        <begin position="175"/>
        <end position="196"/>
    </location>
</feature>
<comment type="caution">
    <text evidence="10">The sequence shown here is derived from an EMBL/GenBank/DDBJ whole genome shotgun (WGS) entry which is preliminary data.</text>
</comment>
<proteinExistence type="predicted"/>
<accession>A0A367FH06</accession>
<keyword evidence="4" id="KW-0133">Cell shape</keyword>
<dbReference type="PRINTS" id="PR01806">
    <property type="entry name" value="VIRFACTRMVIN"/>
</dbReference>
<dbReference type="RefSeq" id="WP_114030110.1">
    <property type="nucleotide sequence ID" value="NZ_QOIL01000010.1"/>
</dbReference>
<evidence type="ECO:0000256" key="1">
    <source>
        <dbReference type="ARBA" id="ARBA00004651"/>
    </source>
</evidence>
<reference evidence="10 11" key="1">
    <citation type="submission" date="2018-06" db="EMBL/GenBank/DDBJ databases">
        <title>Sphaerisporangium craniellae sp. nov., isolated from a marine sponge in the South China Sea.</title>
        <authorList>
            <person name="Li L."/>
        </authorList>
    </citation>
    <scope>NUCLEOTIDE SEQUENCE [LARGE SCALE GENOMIC DNA]</scope>
    <source>
        <strain evidence="10 11">CCTCC AA 208026</strain>
    </source>
</reference>
<feature type="region of interest" description="Disordered" evidence="8">
    <location>
        <begin position="538"/>
        <end position="627"/>
    </location>
</feature>
<evidence type="ECO:0000313" key="11">
    <source>
        <dbReference type="Proteomes" id="UP000253094"/>
    </source>
</evidence>
<feature type="transmembrane region" description="Helical" evidence="9">
    <location>
        <begin position="98"/>
        <end position="128"/>
    </location>
</feature>
<evidence type="ECO:0000256" key="6">
    <source>
        <dbReference type="ARBA" id="ARBA00022989"/>
    </source>
</evidence>
<feature type="transmembrane region" description="Helical" evidence="9">
    <location>
        <begin position="148"/>
        <end position="168"/>
    </location>
</feature>
<keyword evidence="11" id="KW-1185">Reference proteome</keyword>
<dbReference type="AlphaFoldDB" id="A0A367FH06"/>
<dbReference type="InterPro" id="IPR004268">
    <property type="entry name" value="MurJ"/>
</dbReference>
<dbReference type="GO" id="GO:0005886">
    <property type="term" value="C:plasma membrane"/>
    <property type="evidence" value="ECO:0007669"/>
    <property type="project" value="UniProtKB-SubCell"/>
</dbReference>
<evidence type="ECO:0000256" key="5">
    <source>
        <dbReference type="ARBA" id="ARBA00022984"/>
    </source>
</evidence>
<dbReference type="EMBL" id="QOIL01000010">
    <property type="protein sequence ID" value="RCG29601.1"/>
    <property type="molecule type" value="Genomic_DNA"/>
</dbReference>
<evidence type="ECO:0000256" key="8">
    <source>
        <dbReference type="SAM" id="MobiDB-lite"/>
    </source>
</evidence>
<dbReference type="OrthoDB" id="4350032at2"/>
<keyword evidence="2" id="KW-1003">Cell membrane</keyword>
<dbReference type="GO" id="GO:0015648">
    <property type="term" value="F:lipid-linked peptidoglycan transporter activity"/>
    <property type="evidence" value="ECO:0007669"/>
    <property type="project" value="TreeGrafter"/>
</dbReference>
<feature type="transmembrane region" description="Helical" evidence="9">
    <location>
        <begin position="506"/>
        <end position="527"/>
    </location>
</feature>
<dbReference type="GO" id="GO:0034204">
    <property type="term" value="P:lipid translocation"/>
    <property type="evidence" value="ECO:0007669"/>
    <property type="project" value="TreeGrafter"/>
</dbReference>
<keyword evidence="6 9" id="KW-1133">Transmembrane helix</keyword>
<dbReference type="PANTHER" id="PTHR47019:SF1">
    <property type="entry name" value="LIPID II FLIPPASE MURJ"/>
    <property type="match status" value="1"/>
</dbReference>
<dbReference type="Proteomes" id="UP000253094">
    <property type="component" value="Unassembled WGS sequence"/>
</dbReference>
<evidence type="ECO:0000256" key="9">
    <source>
        <dbReference type="SAM" id="Phobius"/>
    </source>
</evidence>
<feature type="compositionally biased region" description="Basic and acidic residues" evidence="8">
    <location>
        <begin position="608"/>
        <end position="627"/>
    </location>
</feature>
<keyword evidence="5" id="KW-0573">Peptidoglycan synthesis</keyword>
<feature type="transmembrane region" description="Helical" evidence="9">
    <location>
        <begin position="409"/>
        <end position="432"/>
    </location>
</feature>
<dbReference type="PANTHER" id="PTHR47019">
    <property type="entry name" value="LIPID II FLIPPASE MURJ"/>
    <property type="match status" value="1"/>
</dbReference>
<protein>
    <submittedName>
        <fullName evidence="10">Virulence factor MviN</fullName>
    </submittedName>
</protein>
<feature type="transmembrane region" description="Helical" evidence="9">
    <location>
        <begin position="303"/>
        <end position="321"/>
    </location>
</feature>
<name>A0A367FH06_9ACTN</name>
<feature type="transmembrane region" description="Helical" evidence="9">
    <location>
        <begin position="56"/>
        <end position="77"/>
    </location>
</feature>
<organism evidence="10 11">
    <name type="scientific">Sphaerisporangium album</name>
    <dbReference type="NCBI Taxonomy" id="509200"/>
    <lineage>
        <taxon>Bacteria</taxon>
        <taxon>Bacillati</taxon>
        <taxon>Actinomycetota</taxon>
        <taxon>Actinomycetes</taxon>
        <taxon>Streptosporangiales</taxon>
        <taxon>Streptosporangiaceae</taxon>
        <taxon>Sphaerisporangium</taxon>
    </lineage>
</organism>
<evidence type="ECO:0000256" key="7">
    <source>
        <dbReference type="ARBA" id="ARBA00023136"/>
    </source>
</evidence>
<keyword evidence="7 9" id="KW-0472">Membrane</keyword>
<gene>
    <name evidence="10" type="ORF">DQ384_18555</name>
</gene>
<feature type="transmembrane region" description="Helical" evidence="9">
    <location>
        <begin position="438"/>
        <end position="463"/>
    </location>
</feature>
<feature type="transmembrane region" description="Helical" evidence="9">
    <location>
        <begin position="377"/>
        <end position="397"/>
    </location>
</feature>